<dbReference type="InterPro" id="IPR010989">
    <property type="entry name" value="SNARE"/>
</dbReference>
<evidence type="ECO:0000256" key="1">
    <source>
        <dbReference type="ARBA" id="ARBA00009063"/>
    </source>
</evidence>
<feature type="transmembrane region" description="Helical" evidence="3">
    <location>
        <begin position="252"/>
        <end position="272"/>
    </location>
</feature>
<dbReference type="VEuPathDB" id="FungiDB:QG37_07094"/>
<dbReference type="VEuPathDB" id="FungiDB:CJI97_005596"/>
<comment type="similarity">
    <text evidence="1">Belongs to the syntaxin family.</text>
</comment>
<dbReference type="CDD" id="cd15840">
    <property type="entry name" value="SNARE_Qa"/>
    <property type="match status" value="1"/>
</dbReference>
<dbReference type="SMART" id="SM00397">
    <property type="entry name" value="t_SNARE"/>
    <property type="match status" value="1"/>
</dbReference>
<dbReference type="VEuPathDB" id="FungiDB:B9J08_005514"/>
<organism evidence="5 6">
    <name type="scientific">Candidozyma auris</name>
    <name type="common">Yeast</name>
    <name type="synonym">Candida auris</name>
    <dbReference type="NCBI Taxonomy" id="498019"/>
    <lineage>
        <taxon>Eukaryota</taxon>
        <taxon>Fungi</taxon>
        <taxon>Dikarya</taxon>
        <taxon>Ascomycota</taxon>
        <taxon>Saccharomycotina</taxon>
        <taxon>Pichiomycetes</taxon>
        <taxon>Metschnikowiaceae</taxon>
        <taxon>Candidozyma</taxon>
    </lineage>
</organism>
<dbReference type="InterPro" id="IPR000727">
    <property type="entry name" value="T_SNARE_dom"/>
</dbReference>
<keyword evidence="3" id="KW-1133">Transmembrane helix</keyword>
<dbReference type="InterPro" id="IPR006012">
    <property type="entry name" value="Syntaxin/epimorphin_CS"/>
</dbReference>
<evidence type="ECO:0000259" key="4">
    <source>
        <dbReference type="PROSITE" id="PS50192"/>
    </source>
</evidence>
<dbReference type="FunFam" id="1.20.5.110:FF:000059">
    <property type="entry name" value="Related to syntaxin 12"/>
    <property type="match status" value="1"/>
</dbReference>
<gene>
    <name evidence="5" type="ORF">QG37_07094</name>
</gene>
<dbReference type="GO" id="GO:0006906">
    <property type="term" value="P:vesicle fusion"/>
    <property type="evidence" value="ECO:0007669"/>
    <property type="project" value="TreeGrafter"/>
</dbReference>
<dbReference type="GO" id="GO:0000149">
    <property type="term" value="F:SNARE binding"/>
    <property type="evidence" value="ECO:0007669"/>
    <property type="project" value="TreeGrafter"/>
</dbReference>
<sequence>MSFANYDLEAQQPPPNGKQHKKSSELDQIVSDTSSQVLTFGSLIAQFNSQRKLLGSKRDGVDLRESLDLLQNRISDLDSAISVLIMNINKAMDPNSNLQVSERQLMQKERLTSDYRDLHRSFRLALDSYKEKKKSIPIKTSTEETPLLGGDQKGVPEQQQQQQQQLLQDQIEQTELQYHILLTEERNREIEQVAEGIREVNSIFKDLGTLVNQQGEQLDTVEENILELHGNTQQASRELHKAHEYQKRKGKWSCIILVVLSVIVLVIVLAVVS</sequence>
<evidence type="ECO:0000313" key="6">
    <source>
        <dbReference type="Proteomes" id="UP000037122"/>
    </source>
</evidence>
<dbReference type="Gene3D" id="1.20.58.70">
    <property type="match status" value="1"/>
</dbReference>
<dbReference type="VEuPathDB" id="FungiDB:CJI96_0004716"/>
<feature type="domain" description="T-SNARE coiled-coil homology" evidence="4">
    <location>
        <begin position="180"/>
        <end position="242"/>
    </location>
</feature>
<dbReference type="VEuPathDB" id="FungiDB:CJJ09_003817"/>
<dbReference type="PANTHER" id="PTHR19957">
    <property type="entry name" value="SYNTAXIN"/>
    <property type="match status" value="1"/>
</dbReference>
<evidence type="ECO:0000313" key="5">
    <source>
        <dbReference type="EMBL" id="KND96556.1"/>
    </source>
</evidence>
<dbReference type="AlphaFoldDB" id="A0A0L0NR02"/>
<dbReference type="PANTHER" id="PTHR19957:SF418">
    <property type="entry name" value="SNAP RECEPTOR"/>
    <property type="match status" value="1"/>
</dbReference>
<dbReference type="PROSITE" id="PS50192">
    <property type="entry name" value="T_SNARE"/>
    <property type="match status" value="1"/>
</dbReference>
<dbReference type="PROSITE" id="PS00914">
    <property type="entry name" value="SYNTAXIN"/>
    <property type="match status" value="1"/>
</dbReference>
<dbReference type="GO" id="GO:0006896">
    <property type="term" value="P:Golgi to vacuole transport"/>
    <property type="evidence" value="ECO:0007669"/>
    <property type="project" value="TreeGrafter"/>
</dbReference>
<protein>
    <recommendedName>
        <fullName evidence="4">t-SNARE coiled-coil homology domain-containing protein</fullName>
    </recommendedName>
</protein>
<name>A0A0L0NR02_CANAR</name>
<dbReference type="GO" id="GO:0031201">
    <property type="term" value="C:SNARE complex"/>
    <property type="evidence" value="ECO:0007669"/>
    <property type="project" value="TreeGrafter"/>
</dbReference>
<feature type="region of interest" description="Disordered" evidence="2">
    <location>
        <begin position="135"/>
        <end position="160"/>
    </location>
</feature>
<dbReference type="Pfam" id="PF05739">
    <property type="entry name" value="SNARE"/>
    <property type="match status" value="1"/>
</dbReference>
<dbReference type="EMBL" id="LGST01000053">
    <property type="protein sequence ID" value="KND96556.1"/>
    <property type="molecule type" value="Genomic_DNA"/>
</dbReference>
<evidence type="ECO:0000256" key="3">
    <source>
        <dbReference type="SAM" id="Phobius"/>
    </source>
</evidence>
<proteinExistence type="inferred from homology"/>
<reference evidence="6" key="1">
    <citation type="journal article" date="2015" name="BMC Genomics">
        <title>Draft genome of a commonly misdiagnosed multidrug resistant pathogen Candida auris.</title>
        <authorList>
            <person name="Chatterjee S."/>
            <person name="Alampalli S.V."/>
            <person name="Nageshan R.K."/>
            <person name="Chettiar S.T."/>
            <person name="Joshi S."/>
            <person name="Tatu U.S."/>
        </authorList>
    </citation>
    <scope>NUCLEOTIDE SEQUENCE [LARGE SCALE GENOMIC DNA]</scope>
    <source>
        <strain evidence="6">6684</strain>
    </source>
</reference>
<dbReference type="InterPro" id="IPR045242">
    <property type="entry name" value="Syntaxin"/>
</dbReference>
<accession>A0A0L0NR02</accession>
<dbReference type="GO" id="GO:0005484">
    <property type="term" value="F:SNAP receptor activity"/>
    <property type="evidence" value="ECO:0007669"/>
    <property type="project" value="InterPro"/>
</dbReference>
<dbReference type="Proteomes" id="UP000037122">
    <property type="component" value="Unassembled WGS sequence"/>
</dbReference>
<dbReference type="VEuPathDB" id="FungiDB:CJJ07_003496"/>
<dbReference type="Pfam" id="PF14523">
    <property type="entry name" value="Syntaxin_2"/>
    <property type="match status" value="1"/>
</dbReference>
<feature type="region of interest" description="Disordered" evidence="2">
    <location>
        <begin position="1"/>
        <end position="27"/>
    </location>
</feature>
<dbReference type="GO" id="GO:0048278">
    <property type="term" value="P:vesicle docking"/>
    <property type="evidence" value="ECO:0007669"/>
    <property type="project" value="TreeGrafter"/>
</dbReference>
<evidence type="ECO:0000256" key="2">
    <source>
        <dbReference type="SAM" id="MobiDB-lite"/>
    </source>
</evidence>
<dbReference type="InterPro" id="IPR006011">
    <property type="entry name" value="Syntaxin_N"/>
</dbReference>
<dbReference type="Gene3D" id="1.20.5.110">
    <property type="match status" value="1"/>
</dbReference>
<dbReference type="GO" id="GO:0012505">
    <property type="term" value="C:endomembrane system"/>
    <property type="evidence" value="ECO:0007669"/>
    <property type="project" value="TreeGrafter"/>
</dbReference>
<dbReference type="GO" id="GO:0006886">
    <property type="term" value="P:intracellular protein transport"/>
    <property type="evidence" value="ECO:0007669"/>
    <property type="project" value="InterPro"/>
</dbReference>
<keyword evidence="3" id="KW-0812">Transmembrane</keyword>
<dbReference type="SUPFAM" id="SSF47661">
    <property type="entry name" value="t-snare proteins"/>
    <property type="match status" value="1"/>
</dbReference>
<comment type="caution">
    <text evidence="5">The sequence shown here is derived from an EMBL/GenBank/DDBJ whole genome shotgun (WGS) entry which is preliminary data.</text>
</comment>
<keyword evidence="3" id="KW-0472">Membrane</keyword>